<dbReference type="Proteomes" id="UP000694240">
    <property type="component" value="Chromosome 11"/>
</dbReference>
<dbReference type="GO" id="GO:0046872">
    <property type="term" value="F:metal ion binding"/>
    <property type="evidence" value="ECO:0007669"/>
    <property type="project" value="InterPro"/>
</dbReference>
<organism evidence="6 7">
    <name type="scientific">Arabidopsis thaliana x Arabidopsis arenosa</name>
    <dbReference type="NCBI Taxonomy" id="1240361"/>
    <lineage>
        <taxon>Eukaryota</taxon>
        <taxon>Viridiplantae</taxon>
        <taxon>Streptophyta</taxon>
        <taxon>Embryophyta</taxon>
        <taxon>Tracheophyta</taxon>
        <taxon>Spermatophyta</taxon>
        <taxon>Magnoliopsida</taxon>
        <taxon>eudicotyledons</taxon>
        <taxon>Gunneridae</taxon>
        <taxon>Pentapetalae</taxon>
        <taxon>rosids</taxon>
        <taxon>malvids</taxon>
        <taxon>Brassicales</taxon>
        <taxon>Brassicaceae</taxon>
        <taxon>Camelineae</taxon>
        <taxon>Arabidopsis</taxon>
    </lineage>
</organism>
<evidence type="ECO:0000256" key="1">
    <source>
        <dbReference type="ARBA" id="ARBA00004123"/>
    </source>
</evidence>
<dbReference type="GO" id="GO:0005634">
    <property type="term" value="C:nucleus"/>
    <property type="evidence" value="ECO:0007669"/>
    <property type="project" value="UniProtKB-SubCell"/>
</dbReference>
<evidence type="ECO:0000313" key="7">
    <source>
        <dbReference type="Proteomes" id="UP000694240"/>
    </source>
</evidence>
<evidence type="ECO:0000313" key="6">
    <source>
        <dbReference type="EMBL" id="KAG7552608.1"/>
    </source>
</evidence>
<dbReference type="InterPro" id="IPR007872">
    <property type="entry name" value="DPH_MB_dom"/>
</dbReference>
<dbReference type="InterPro" id="IPR044248">
    <property type="entry name" value="DPH3/4-like"/>
</dbReference>
<evidence type="ECO:0000256" key="2">
    <source>
        <dbReference type="ARBA" id="ARBA00004496"/>
    </source>
</evidence>
<dbReference type="CDD" id="cd06257">
    <property type="entry name" value="DnaJ"/>
    <property type="match status" value="1"/>
</dbReference>
<evidence type="ECO:0000259" key="5">
    <source>
        <dbReference type="PROSITE" id="PS51074"/>
    </source>
</evidence>
<dbReference type="PROSITE" id="PS51074">
    <property type="entry name" value="DPH_MB"/>
    <property type="match status" value="1"/>
</dbReference>
<comment type="subcellular location">
    <subcellularLocation>
        <location evidence="2">Cytoplasm</location>
    </subcellularLocation>
    <subcellularLocation>
        <location evidence="1">Nucleus</location>
    </subcellularLocation>
</comment>
<evidence type="ECO:0000256" key="3">
    <source>
        <dbReference type="ARBA" id="ARBA00023242"/>
    </source>
</evidence>
<feature type="domain" description="DPH-type MB" evidence="5">
    <location>
        <begin position="181"/>
        <end position="260"/>
    </location>
</feature>
<sequence length="272" mass="30741">MAAVDVVPIPTNANYAAFDDLRLGRSTQQVVGRLLRFWDARNIKKDSQFMGIVLLLLDEKCSVIHAFIPAALASQFRQVLREALAPSWIKGFNMLVGENCVHETYYEILSVKEDSSYEEIRNSYRSAILHSHPDKLNNTSRCSSDDEKFLKIQKAWEVLSDAELRVVYDNDLRSSRHDGITSDEISIEDMSVEISGEVIDLFYQCRCGDYFCVDSSELGTMGFALLRDGDFVHVRRLGAFVASVVLPCGSCSLKTRVWVDSDMKISFQEDVL</sequence>
<dbReference type="EMBL" id="JAEFBK010000011">
    <property type="protein sequence ID" value="KAG7552608.1"/>
    <property type="molecule type" value="Genomic_DNA"/>
</dbReference>
<dbReference type="InterPro" id="IPR001623">
    <property type="entry name" value="DnaJ_domain"/>
</dbReference>
<dbReference type="GO" id="GO:0005829">
    <property type="term" value="C:cytosol"/>
    <property type="evidence" value="ECO:0007669"/>
    <property type="project" value="TreeGrafter"/>
</dbReference>
<evidence type="ECO:0000259" key="4">
    <source>
        <dbReference type="PROSITE" id="PS50076"/>
    </source>
</evidence>
<keyword evidence="3" id="KW-0539">Nucleus</keyword>
<gene>
    <name evidence="6" type="ORF">ISN45_Aa06g032050</name>
</gene>
<name>A0A8T1Z2X5_9BRAS</name>
<dbReference type="Pfam" id="PF05207">
    <property type="entry name" value="Zn_ribbon_CSL"/>
    <property type="match status" value="1"/>
</dbReference>
<dbReference type="Pfam" id="PF00226">
    <property type="entry name" value="DnaJ"/>
    <property type="match status" value="1"/>
</dbReference>
<proteinExistence type="predicted"/>
<dbReference type="PANTHER" id="PTHR21454">
    <property type="entry name" value="DPH3 HOMOLOG-RELATED"/>
    <property type="match status" value="1"/>
</dbReference>
<dbReference type="FunFam" id="3.10.660.10:FF:000003">
    <property type="entry name" value="DNAJ heat shock N-terminal domain-containing protein-like"/>
    <property type="match status" value="1"/>
</dbReference>
<protein>
    <submittedName>
        <fullName evidence="6">DnaJ domain</fullName>
    </submittedName>
</protein>
<dbReference type="SMART" id="SM00271">
    <property type="entry name" value="DnaJ"/>
    <property type="match status" value="1"/>
</dbReference>
<dbReference type="PROSITE" id="PS50076">
    <property type="entry name" value="DNAJ_2"/>
    <property type="match status" value="1"/>
</dbReference>
<dbReference type="PANTHER" id="PTHR21454:SF47">
    <property type="entry name" value="DNAJ HEAT SHOCK N-TERMINAL DOMAIN-CONTAINING PROTEIN"/>
    <property type="match status" value="1"/>
</dbReference>
<comment type="caution">
    <text evidence="6">The sequence shown here is derived from an EMBL/GenBank/DDBJ whole genome shotgun (WGS) entry which is preliminary data.</text>
</comment>
<accession>A0A8T1Z2X5</accession>
<keyword evidence="7" id="KW-1185">Reference proteome</keyword>
<feature type="domain" description="J" evidence="4">
    <location>
        <begin position="104"/>
        <end position="172"/>
    </location>
</feature>
<dbReference type="AlphaFoldDB" id="A0A8T1Z2X5"/>
<dbReference type="CDD" id="cd04480">
    <property type="entry name" value="RPA1_DBD_A_like"/>
    <property type="match status" value="1"/>
</dbReference>
<reference evidence="6 7" key="1">
    <citation type="submission" date="2020-12" db="EMBL/GenBank/DDBJ databases">
        <title>Concerted genomic and epigenomic changes stabilize Arabidopsis allopolyploids.</title>
        <authorList>
            <person name="Chen Z."/>
        </authorList>
    </citation>
    <scope>NUCLEOTIDE SEQUENCE [LARGE SCALE GENOMIC DNA]</scope>
    <source>
        <strain evidence="6">Allo738</strain>
        <tissue evidence="6">Leaf</tissue>
    </source>
</reference>
<dbReference type="GO" id="GO:0017183">
    <property type="term" value="P:protein histidyl modification to diphthamide"/>
    <property type="evidence" value="ECO:0007669"/>
    <property type="project" value="InterPro"/>
</dbReference>